<dbReference type="InterPro" id="IPR038050">
    <property type="entry name" value="Neuro_actylchol_rec"/>
</dbReference>
<keyword evidence="14" id="KW-1133">Transmembrane helix</keyword>
<evidence type="ECO:0000256" key="9">
    <source>
        <dbReference type="PROSITE-ProRule" id="PRU00090"/>
    </source>
</evidence>
<evidence type="ECO:0000256" key="11">
    <source>
        <dbReference type="PROSITE-ProRule" id="PRU00124"/>
    </source>
</evidence>
<dbReference type="Pfam" id="PF00431">
    <property type="entry name" value="CUB"/>
    <property type="match status" value="2"/>
</dbReference>
<feature type="disulfide bond" evidence="11">
    <location>
        <begin position="184"/>
        <end position="199"/>
    </location>
</feature>
<dbReference type="SUPFAM" id="SSF63712">
    <property type="entry name" value="Nicotinic receptor ligand binding domain-like"/>
    <property type="match status" value="1"/>
</dbReference>
<keyword evidence="8 12" id="KW-1015">Disulfide bond</keyword>
<evidence type="ECO:0000313" key="20">
    <source>
        <dbReference type="RefSeq" id="XP_019638458.1"/>
    </source>
</evidence>
<dbReference type="InterPro" id="IPR035976">
    <property type="entry name" value="Sushi/SCR/CCP_sf"/>
</dbReference>
<dbReference type="InterPro" id="IPR006202">
    <property type="entry name" value="Neur_chan_lig-bd"/>
</dbReference>
<dbReference type="SUPFAM" id="SSF49854">
    <property type="entry name" value="Spermadhesin, CUB domain"/>
    <property type="match status" value="2"/>
</dbReference>
<keyword evidence="7" id="KW-0067">ATP-binding</keyword>
<dbReference type="GO" id="GO:0005524">
    <property type="term" value="F:ATP binding"/>
    <property type="evidence" value="ECO:0007669"/>
    <property type="project" value="UniProtKB-KW"/>
</dbReference>
<dbReference type="OrthoDB" id="9982996at2759"/>
<dbReference type="SMART" id="SM00063">
    <property type="entry name" value="FRI"/>
    <property type="match status" value="2"/>
</dbReference>
<evidence type="ECO:0000256" key="13">
    <source>
        <dbReference type="SAM" id="MobiDB-lite"/>
    </source>
</evidence>
<dbReference type="SUPFAM" id="SSF90112">
    <property type="entry name" value="Neurotransmitter-gated ion-channel transmembrane pore"/>
    <property type="match status" value="1"/>
</dbReference>
<dbReference type="Gene3D" id="2.70.170.10">
    <property type="entry name" value="Neurotransmitter-gated ion-channel ligand-binding domain"/>
    <property type="match status" value="1"/>
</dbReference>
<evidence type="ECO:0000256" key="10">
    <source>
        <dbReference type="PROSITE-ProRule" id="PRU00121"/>
    </source>
</evidence>
<evidence type="ECO:0000256" key="4">
    <source>
        <dbReference type="ARBA" id="ARBA00022553"/>
    </source>
</evidence>
<dbReference type="SUPFAM" id="SSF57440">
    <property type="entry name" value="Kringle-like"/>
    <property type="match status" value="1"/>
</dbReference>
<evidence type="ECO:0000256" key="2">
    <source>
        <dbReference type="ARBA" id="ARBA00004162"/>
    </source>
</evidence>
<dbReference type="KEGG" id="bbel:109480671"/>
<feature type="disulfide bond" evidence="12">
    <location>
        <begin position="745"/>
        <end position="772"/>
    </location>
</feature>
<dbReference type="Gene3D" id="2.40.20.10">
    <property type="entry name" value="Plasminogen Kringle 4"/>
    <property type="match status" value="1"/>
</dbReference>
<evidence type="ECO:0000313" key="19">
    <source>
        <dbReference type="Proteomes" id="UP000515135"/>
    </source>
</evidence>
<dbReference type="SMART" id="SM00042">
    <property type="entry name" value="CUB"/>
    <property type="match status" value="2"/>
</dbReference>
<dbReference type="Pfam" id="PF00051">
    <property type="entry name" value="Kringle"/>
    <property type="match status" value="1"/>
</dbReference>
<dbReference type="Gene3D" id="2.60.120.290">
    <property type="entry name" value="Spermadhesin, CUB domain"/>
    <property type="match status" value="2"/>
</dbReference>
<dbReference type="Gene3D" id="2.10.70.10">
    <property type="entry name" value="Complement Module, domain 1"/>
    <property type="match status" value="1"/>
</dbReference>
<dbReference type="FunFam" id="2.70.170.10:FF:000064">
    <property type="entry name" value="Uncharacterized protein"/>
    <property type="match status" value="1"/>
</dbReference>
<gene>
    <name evidence="20" type="primary">LOC109480671</name>
</gene>
<feature type="disulfide bond" evidence="11">
    <location>
        <begin position="496"/>
        <end position="511"/>
    </location>
</feature>
<dbReference type="Pfam" id="PF02931">
    <property type="entry name" value="Neur_chan_LBD"/>
    <property type="match status" value="1"/>
</dbReference>
<protein>
    <submittedName>
        <fullName evidence="20">Uncharacterized protein LOC109480671</fullName>
    </submittedName>
</protein>
<dbReference type="AlphaFoldDB" id="A0A6P4ZNS0"/>
<evidence type="ECO:0000256" key="14">
    <source>
        <dbReference type="SAM" id="Phobius"/>
    </source>
</evidence>
<evidence type="ECO:0000259" key="16">
    <source>
        <dbReference type="PROSITE" id="PS50038"/>
    </source>
</evidence>
<feature type="compositionally biased region" description="Low complexity" evidence="13">
    <location>
        <begin position="15"/>
        <end position="24"/>
    </location>
</feature>
<dbReference type="Pfam" id="PF00057">
    <property type="entry name" value="Ldl_recept_a"/>
    <property type="match status" value="2"/>
</dbReference>
<keyword evidence="14" id="KW-0812">Transmembrane</keyword>
<feature type="transmembrane region" description="Helical" evidence="14">
    <location>
        <begin position="1193"/>
        <end position="1212"/>
    </location>
</feature>
<keyword evidence="6" id="KW-0547">Nucleotide-binding</keyword>
<evidence type="ECO:0000256" key="1">
    <source>
        <dbReference type="ARBA" id="ARBA00004141"/>
    </source>
</evidence>
<dbReference type="InterPro" id="IPR000001">
    <property type="entry name" value="Kringle"/>
</dbReference>
<dbReference type="RefSeq" id="XP_019638458.1">
    <property type="nucleotide sequence ID" value="XM_019782899.1"/>
</dbReference>
<keyword evidence="5 10" id="KW-0420">Kringle</keyword>
<dbReference type="Gene3D" id="1.10.2000.10">
    <property type="entry name" value="Frizzled cysteine-rich domain"/>
    <property type="match status" value="2"/>
</dbReference>
<feature type="domain" description="CUB" evidence="15">
    <location>
        <begin position="341"/>
        <end position="469"/>
    </location>
</feature>
<dbReference type="PROSITE" id="PS50068">
    <property type="entry name" value="LDLRA_2"/>
    <property type="match status" value="2"/>
</dbReference>
<dbReference type="Pfam" id="PF01392">
    <property type="entry name" value="Fz"/>
    <property type="match status" value="2"/>
</dbReference>
<dbReference type="InterPro" id="IPR020067">
    <property type="entry name" value="Frizzled_dom"/>
</dbReference>
<dbReference type="InterPro" id="IPR002172">
    <property type="entry name" value="LDrepeatLR_classA_rpt"/>
</dbReference>
<dbReference type="CDD" id="cd00108">
    <property type="entry name" value="KR"/>
    <property type="match status" value="1"/>
</dbReference>
<dbReference type="Pfam" id="PF00084">
    <property type="entry name" value="Sushi"/>
    <property type="match status" value="1"/>
</dbReference>
<dbReference type="PROSITE" id="PS50070">
    <property type="entry name" value="KRINGLE_2"/>
    <property type="match status" value="1"/>
</dbReference>
<dbReference type="InterPro" id="IPR018056">
    <property type="entry name" value="Kringle_CS"/>
</dbReference>
<name>A0A6P4ZNS0_BRABE</name>
<dbReference type="GO" id="GO:0005230">
    <property type="term" value="F:extracellular ligand-gated monoatomic ion channel activity"/>
    <property type="evidence" value="ECO:0007669"/>
    <property type="project" value="InterPro"/>
</dbReference>
<dbReference type="Gene3D" id="1.20.58.390">
    <property type="entry name" value="Neurotransmitter-gated ion-channel transmembrane domain"/>
    <property type="match status" value="1"/>
</dbReference>
<dbReference type="CDD" id="cd00033">
    <property type="entry name" value="CCP"/>
    <property type="match status" value="1"/>
</dbReference>
<evidence type="ECO:0000259" key="18">
    <source>
        <dbReference type="PROSITE" id="PS50923"/>
    </source>
</evidence>
<dbReference type="PROSITE" id="PS50038">
    <property type="entry name" value="FZ"/>
    <property type="match status" value="2"/>
</dbReference>
<dbReference type="PROSITE" id="PS01180">
    <property type="entry name" value="CUB"/>
    <property type="match status" value="2"/>
</dbReference>
<feature type="domain" description="FZ" evidence="16">
    <location>
        <begin position="196"/>
        <end position="299"/>
    </location>
</feature>
<evidence type="ECO:0000256" key="12">
    <source>
        <dbReference type="PROSITE-ProRule" id="PRU00302"/>
    </source>
</evidence>
<comment type="subcellular location">
    <subcellularLocation>
        <location evidence="2">Cell membrane</location>
        <topology evidence="2">Single-pass membrane protein</topology>
    </subcellularLocation>
    <subcellularLocation>
        <location evidence="1">Membrane</location>
        <topology evidence="1">Multi-pass membrane protein</topology>
    </subcellularLocation>
    <subcellularLocation>
        <location evidence="3">Membrane</location>
        <topology evidence="3">Single-pass type I membrane protein</topology>
    </subcellularLocation>
</comment>
<feature type="domain" description="Sushi" evidence="18">
    <location>
        <begin position="715"/>
        <end position="774"/>
    </location>
</feature>
<dbReference type="PROSITE" id="PS00021">
    <property type="entry name" value="KRINGLE_1"/>
    <property type="match status" value="1"/>
</dbReference>
<dbReference type="SUPFAM" id="SSF57424">
    <property type="entry name" value="LDL receptor-like module"/>
    <property type="match status" value="2"/>
</dbReference>
<dbReference type="GO" id="GO:0005886">
    <property type="term" value="C:plasma membrane"/>
    <property type="evidence" value="ECO:0007669"/>
    <property type="project" value="UniProtKB-SubCell"/>
</dbReference>
<keyword evidence="19" id="KW-1185">Reference proteome</keyword>
<proteinExistence type="predicted"/>
<sequence>MPNGGCDEPTNLNDSSGSSQSFSSPNYPSTAFPNNVYPRDVDCSWIITVHIEKKVQLTFSSFDVEYHDNCDYDYVLLEENAQPISVPEETTELDGDPEQPPGVNLVKRTQDGKFCGEKPDSLPWTKSYSSVSNVMTVKFTSDSWVNRKGFQASFAAVNKEPAECTAVEKLCDDLLGCVALAKICDGSDDCQDKSDERHCECVEIPTALGICKGAINYGSMVYPNLYGHEDKTALLGSAIFGQLESVQASSDPCHADVFAMVCSMLAPKCVQGVDTSTGTRRGYIKPPCRTWCPQISTSCSDENLLPDDICGTLPFSADCFINRAEVVDTQETTTGGQDGVCGGVLSGNEGTFSSPGFFERIPYSVNTDCVWSLRVSPTLVPQITFNTFKLEEGPTPGDCPFDYVRIFDGEWPDGKFKSVTMNRGKTKDKLCGEVVPGTNVTGDSYILTIIFSSDKGTTREGFDASYTTVDRAPLSCGVGEKPCSDGALCVSMARRCDGQFDCWDKSDEKDCECVPLSGELQTLCESREESENYMTFPNLIGHETPGSLAASPVFNDLKILMSSSCHVDIVEFVCEMMAPRCDRITTRIIAPSRSWCEEVRKSCKDEDKWPSSFPPCHVISENSEDGEDGQTGGLQGTTDNECYHGSGANFRGVHMETETGKDCTDWVDHVYETTAFKWANLDNNYCRNPGNIGERPWCYVGDQWEFCSVRPCSGLVCSDRGQPRSVTAGPRKQFYWPGDKVTYQCDLGYSLQGSAVIKCLDNATWDNDLPTCIVDERRGLRNDLFDFYSKDLSPSDDYVTAVFSGQAINVVSLDEKGPEVLTDIVLELRWRDQRLSWSPATYGGLDILRVSYDEVWTPTVVLQRNADRGFNSFPTVDVTITSGGEVIWLVQTLVTTTCDLDQYLFPFDSMTCPVCVKTGLKEERLSCPLPDNITAENNLNCNSSASLVTGEWSVTVTADSDGDTGCLNLNLQRNPTYHMCTTIAPTIVLAVLMCVTFLLPIDKGDRLSYGMAILLAMVVSLVVITDFLPRSTIIPFIGTFVIVSMSLMAVFMLATVGIINVSGKQGEVPPWVRSVFLRCMARCLLMGNLTKESGKPEVAPNKVYIEGSTHDNAAFTTHGEEQLLWSTPGNFKPTGNLPPGAPDAPAMLPGMQALIYAIRKSLDRLNVTIEGLRPDQEEEESEWMLLSYVLDRLCLVLYIIGLIAAVPLSLFLGRP</sequence>
<accession>A0A6P4ZNS0</accession>
<dbReference type="PRINTS" id="PR00018">
    <property type="entry name" value="KRINGLE"/>
</dbReference>
<evidence type="ECO:0000259" key="15">
    <source>
        <dbReference type="PROSITE" id="PS01180"/>
    </source>
</evidence>
<feature type="domain" description="CUB" evidence="15">
    <location>
        <begin position="6"/>
        <end position="157"/>
    </location>
</feature>
<feature type="region of interest" description="Disordered" evidence="13">
    <location>
        <begin position="1"/>
        <end position="26"/>
    </location>
</feature>
<evidence type="ECO:0000256" key="6">
    <source>
        <dbReference type="ARBA" id="ARBA00022741"/>
    </source>
</evidence>
<comment type="caution">
    <text evidence="10">Lacks conserved residue(s) required for the propagation of feature annotation.</text>
</comment>
<feature type="disulfide bond" evidence="9">
    <location>
        <begin position="565"/>
        <end position="603"/>
    </location>
</feature>
<dbReference type="InterPro" id="IPR000859">
    <property type="entry name" value="CUB_dom"/>
</dbReference>
<dbReference type="InterPro" id="IPR036790">
    <property type="entry name" value="Frizzled_dom_sf"/>
</dbReference>
<dbReference type="SMART" id="SM00130">
    <property type="entry name" value="KR"/>
    <property type="match status" value="1"/>
</dbReference>
<dbReference type="InterPro" id="IPR006029">
    <property type="entry name" value="Neurotrans-gated_channel_TM"/>
</dbReference>
<dbReference type="SUPFAM" id="SSF57535">
    <property type="entry name" value="Complement control module/SCR domain"/>
    <property type="match status" value="1"/>
</dbReference>
<evidence type="ECO:0000256" key="3">
    <source>
        <dbReference type="ARBA" id="ARBA00004479"/>
    </source>
</evidence>
<dbReference type="PANTHER" id="PTHR46335:SF1">
    <property type="entry name" value="CUBILIN"/>
    <property type="match status" value="1"/>
</dbReference>
<keyword evidence="4" id="KW-0597">Phosphoprotein</keyword>
<dbReference type="SMART" id="SM00192">
    <property type="entry name" value="LDLa"/>
    <property type="match status" value="2"/>
</dbReference>
<evidence type="ECO:0000259" key="17">
    <source>
        <dbReference type="PROSITE" id="PS50070"/>
    </source>
</evidence>
<dbReference type="InterPro" id="IPR000436">
    <property type="entry name" value="Sushi_SCR_CCP_dom"/>
</dbReference>
<dbReference type="InterPro" id="IPR036719">
    <property type="entry name" value="Neuro-gated_channel_TM_sf"/>
</dbReference>
<feature type="domain" description="FZ" evidence="16">
    <location>
        <begin position="508"/>
        <end position="645"/>
    </location>
</feature>
<dbReference type="SMART" id="SM00032">
    <property type="entry name" value="CCP"/>
    <property type="match status" value="1"/>
</dbReference>
<dbReference type="PANTHER" id="PTHR46335">
    <property type="entry name" value="CUBILIN"/>
    <property type="match status" value="1"/>
</dbReference>
<dbReference type="Gene3D" id="4.10.400.10">
    <property type="entry name" value="Low-density Lipoprotein Receptor"/>
    <property type="match status" value="2"/>
</dbReference>
<dbReference type="InterPro" id="IPR036055">
    <property type="entry name" value="LDL_receptor-like_sf"/>
</dbReference>
<keyword evidence="12" id="KW-0768">Sushi</keyword>
<dbReference type="GeneID" id="109480671"/>
<feature type="transmembrane region" description="Helical" evidence="14">
    <location>
        <begin position="1007"/>
        <end position="1027"/>
    </location>
</feature>
<dbReference type="SUPFAM" id="SSF63501">
    <property type="entry name" value="Frizzled cysteine-rich domain"/>
    <property type="match status" value="2"/>
</dbReference>
<dbReference type="InterPro" id="IPR036734">
    <property type="entry name" value="Neur_chan_lig-bd_sf"/>
</dbReference>
<evidence type="ECO:0000256" key="5">
    <source>
        <dbReference type="ARBA" id="ARBA00022572"/>
    </source>
</evidence>
<dbReference type="InterPro" id="IPR035914">
    <property type="entry name" value="Sperma_CUB_dom_sf"/>
</dbReference>
<dbReference type="PRINTS" id="PR00261">
    <property type="entry name" value="LDLRECEPTOR"/>
</dbReference>
<dbReference type="CDD" id="cd07066">
    <property type="entry name" value="CRD_FZ"/>
    <property type="match status" value="2"/>
</dbReference>
<dbReference type="InterPro" id="IPR013806">
    <property type="entry name" value="Kringle-like"/>
</dbReference>
<dbReference type="CDD" id="cd00041">
    <property type="entry name" value="CUB"/>
    <property type="match status" value="2"/>
</dbReference>
<dbReference type="PROSITE" id="PS50923">
    <property type="entry name" value="SUSHI"/>
    <property type="match status" value="1"/>
</dbReference>
<dbReference type="Proteomes" id="UP000515135">
    <property type="component" value="Unplaced"/>
</dbReference>
<evidence type="ECO:0000256" key="8">
    <source>
        <dbReference type="ARBA" id="ARBA00023157"/>
    </source>
</evidence>
<evidence type="ECO:0000256" key="7">
    <source>
        <dbReference type="ARBA" id="ARBA00022840"/>
    </source>
</evidence>
<dbReference type="CDD" id="cd19051">
    <property type="entry name" value="LGIC_TM_cation"/>
    <property type="match status" value="1"/>
</dbReference>
<dbReference type="CDD" id="cd00112">
    <property type="entry name" value="LDLa"/>
    <property type="match status" value="2"/>
</dbReference>
<reference evidence="20" key="1">
    <citation type="submission" date="2025-08" db="UniProtKB">
        <authorList>
            <consortium name="RefSeq"/>
        </authorList>
    </citation>
    <scope>IDENTIFICATION</scope>
    <source>
        <tissue evidence="20">Gonad</tissue>
    </source>
</reference>
<feature type="transmembrane region" description="Helical" evidence="14">
    <location>
        <begin position="976"/>
        <end position="1000"/>
    </location>
</feature>
<dbReference type="Pfam" id="PF02932">
    <property type="entry name" value="Neur_chan_memb"/>
    <property type="match status" value="1"/>
</dbReference>
<dbReference type="InterPro" id="IPR038178">
    <property type="entry name" value="Kringle_sf"/>
</dbReference>
<feature type="domain" description="Kringle" evidence="17">
    <location>
        <begin position="641"/>
        <end position="712"/>
    </location>
</feature>
<organism evidence="19 20">
    <name type="scientific">Branchiostoma belcheri</name>
    <name type="common">Amphioxus</name>
    <dbReference type="NCBI Taxonomy" id="7741"/>
    <lineage>
        <taxon>Eukaryota</taxon>
        <taxon>Metazoa</taxon>
        <taxon>Chordata</taxon>
        <taxon>Cephalochordata</taxon>
        <taxon>Leptocardii</taxon>
        <taxon>Amphioxiformes</taxon>
        <taxon>Branchiostomatidae</taxon>
        <taxon>Branchiostoma</taxon>
    </lineage>
</organism>
<feature type="transmembrane region" description="Helical" evidence="14">
    <location>
        <begin position="1033"/>
        <end position="1059"/>
    </location>
</feature>
<keyword evidence="14" id="KW-0472">Membrane</keyword>